<reference evidence="2" key="1">
    <citation type="submission" date="2020-11" db="EMBL/GenBank/DDBJ databases">
        <title>The chromosome-scale genome resource for two endophytic Fusarium species: F. culmorum and F. pseudograminearum.</title>
        <authorList>
            <person name="Yuan Z."/>
        </authorList>
    </citation>
    <scope>NUCLEOTIDE SEQUENCE</scope>
    <source>
        <strain evidence="2">Class2-1B</strain>
    </source>
</reference>
<dbReference type="EMBL" id="CP064747">
    <property type="protein sequence ID" value="QPC58079.1"/>
    <property type="molecule type" value="Genomic_DNA"/>
</dbReference>
<evidence type="ECO:0000259" key="1">
    <source>
        <dbReference type="Pfam" id="PF20183"/>
    </source>
</evidence>
<dbReference type="Proteomes" id="UP000663297">
    <property type="component" value="Chromosome 1"/>
</dbReference>
<dbReference type="AlphaFoldDB" id="A0A7S8CXC1"/>
<accession>A0A7S8CXC1</accession>
<organism evidence="2 3">
    <name type="scientific">Fusarium culmorum</name>
    <dbReference type="NCBI Taxonomy" id="5516"/>
    <lineage>
        <taxon>Eukaryota</taxon>
        <taxon>Fungi</taxon>
        <taxon>Dikarya</taxon>
        <taxon>Ascomycota</taxon>
        <taxon>Pezizomycotina</taxon>
        <taxon>Sordariomycetes</taxon>
        <taxon>Hypocreomycetidae</taxon>
        <taxon>Hypocreales</taxon>
        <taxon>Nectriaceae</taxon>
        <taxon>Fusarium</taxon>
    </lineage>
</organism>
<feature type="domain" description="DUF6546" evidence="1">
    <location>
        <begin position="265"/>
        <end position="479"/>
    </location>
</feature>
<gene>
    <name evidence="2" type="ORF">HYE67_000310</name>
</gene>
<evidence type="ECO:0000313" key="2">
    <source>
        <dbReference type="EMBL" id="QPC58079.1"/>
    </source>
</evidence>
<name>A0A7S8CXC1_FUSCU</name>
<protein>
    <recommendedName>
        <fullName evidence="1">DUF6546 domain-containing protein</fullName>
    </recommendedName>
</protein>
<proteinExistence type="predicted"/>
<evidence type="ECO:0000313" key="3">
    <source>
        <dbReference type="Proteomes" id="UP000663297"/>
    </source>
</evidence>
<dbReference type="InterPro" id="IPR046676">
    <property type="entry name" value="DUF6546"/>
</dbReference>
<sequence length="486" mass="56347">MDASMSYPNLPLDIQLNILDHLIADTDRIRLSKFAAVSKFWQYVVERKLFQSLTVNMFDLNDLAAYSKGRTHLFKHIVLELNLDRYQWIPTPSEGCFLKTAQTLFKILSTWDGHDITLELAILSYEEVYYKYSEEHSFYAIPRKPRAQSIFAQYKQYFELPREMLFGGLLADSEVAWHCKVSLLLGRRTLAFRPSLLEDTQIQVVNCISKLLIRRRYFPNIAPSSLAMIMDALQCLESVHIERWFYGDPISDAIYDMGFSTFLRVPRSCKNISFYEEDDTAYHRRVMKRRELVPNAGLAYSLGKEAHHLENIAVSFSFDAVSFFTPRYGHDFESLVTPCNAYDFKELKTLALTSPTMVSEEYGAIDDFLCAVAKVAKRMPQLETLELWYFSSPNFMPPHPTPSCAGIFTYQRLERYSSCISWKSTRSFRISEETMESWKGVVDVEGAEFSVEHLDLDPDKLTSIGQLYPYLELRDRILHVITWTEA</sequence>
<dbReference type="Pfam" id="PF20183">
    <property type="entry name" value="DUF6546"/>
    <property type="match status" value="1"/>
</dbReference>